<dbReference type="SUPFAM" id="SSF51395">
    <property type="entry name" value="FMN-linked oxidoreductases"/>
    <property type="match status" value="1"/>
</dbReference>
<dbReference type="AlphaFoldDB" id="A0A3P8KKE3"/>
<dbReference type="EMBL" id="LR131271">
    <property type="protein sequence ID" value="VDR27031.1"/>
    <property type="molecule type" value="Genomic_DNA"/>
</dbReference>
<evidence type="ECO:0000313" key="2">
    <source>
        <dbReference type="Proteomes" id="UP000274346"/>
    </source>
</evidence>
<gene>
    <name evidence="1" type="ORF">NCTC13098_03396</name>
</gene>
<evidence type="ECO:0000313" key="1">
    <source>
        <dbReference type="EMBL" id="VDR27031.1"/>
    </source>
</evidence>
<sequence length="105" mass="11726">MAGVVNAEDAEQGLDHGYDLIAVGRACIAYPDWTDRVADGENLELFIDSTRREALRIPEPLWRFSLVEAMIRDMSMGDAKFKPGVFVESVQVQDEGRRAGDSRQP</sequence>
<reference evidence="1 2" key="1">
    <citation type="submission" date="2018-12" db="EMBL/GenBank/DDBJ databases">
        <authorList>
            <consortium name="Pathogen Informatics"/>
        </authorList>
    </citation>
    <scope>NUCLEOTIDE SEQUENCE [LARGE SCALE GENOMIC DNA]</scope>
    <source>
        <strain evidence="1 2">NCTC13098</strain>
    </source>
</reference>
<dbReference type="Proteomes" id="UP000274346">
    <property type="component" value="Chromosome"/>
</dbReference>
<dbReference type="Gene3D" id="3.20.20.70">
    <property type="entry name" value="Aldolase class I"/>
    <property type="match status" value="1"/>
</dbReference>
<organism evidence="1 2">
    <name type="scientific">Raoultella terrigena</name>
    <name type="common">Klebsiella terrigena</name>
    <dbReference type="NCBI Taxonomy" id="577"/>
    <lineage>
        <taxon>Bacteria</taxon>
        <taxon>Pseudomonadati</taxon>
        <taxon>Pseudomonadota</taxon>
        <taxon>Gammaproteobacteria</taxon>
        <taxon>Enterobacterales</taxon>
        <taxon>Enterobacteriaceae</taxon>
        <taxon>Klebsiella/Raoultella group</taxon>
        <taxon>Raoultella</taxon>
    </lineage>
</organism>
<protein>
    <recommendedName>
        <fullName evidence="3">NADPH dehydrogenase</fullName>
    </recommendedName>
</protein>
<evidence type="ECO:0008006" key="3">
    <source>
        <dbReference type="Google" id="ProtNLM"/>
    </source>
</evidence>
<name>A0A3P8KKE3_RAOTE</name>
<accession>A0A3P8KKE3</accession>
<dbReference type="InterPro" id="IPR013785">
    <property type="entry name" value="Aldolase_TIM"/>
</dbReference>
<proteinExistence type="predicted"/>
<dbReference type="KEGG" id="rtg:NCTC13098_03396"/>